<evidence type="ECO:0000256" key="1">
    <source>
        <dbReference type="ARBA" id="ARBA00006739"/>
    </source>
</evidence>
<dbReference type="Gene3D" id="3.90.550.10">
    <property type="entry name" value="Spore Coat Polysaccharide Biosynthesis Protein SpsA, Chain A"/>
    <property type="match status" value="1"/>
</dbReference>
<evidence type="ECO:0000313" key="6">
    <source>
        <dbReference type="EMBL" id="MCS0607247.1"/>
    </source>
</evidence>
<dbReference type="Proteomes" id="UP001205861">
    <property type="component" value="Unassembled WGS sequence"/>
</dbReference>
<evidence type="ECO:0000256" key="2">
    <source>
        <dbReference type="ARBA" id="ARBA00022676"/>
    </source>
</evidence>
<dbReference type="InterPro" id="IPR029044">
    <property type="entry name" value="Nucleotide-diphossugar_trans"/>
</dbReference>
<dbReference type="EC" id="2.4.-.-" evidence="6"/>
<dbReference type="InterPro" id="IPR001173">
    <property type="entry name" value="Glyco_trans_2-like"/>
</dbReference>
<gene>
    <name evidence="6" type="ORF">NX773_03580</name>
</gene>
<feature type="transmembrane region" description="Helical" evidence="4">
    <location>
        <begin position="304"/>
        <end position="325"/>
    </location>
</feature>
<dbReference type="RefSeq" id="WP_258854996.1">
    <property type="nucleotide sequence ID" value="NZ_JANUGV010000001.1"/>
</dbReference>
<evidence type="ECO:0000256" key="4">
    <source>
        <dbReference type="SAM" id="Phobius"/>
    </source>
</evidence>
<dbReference type="Pfam" id="PF00535">
    <property type="entry name" value="Glycos_transf_2"/>
    <property type="match status" value="1"/>
</dbReference>
<evidence type="ECO:0000259" key="5">
    <source>
        <dbReference type="Pfam" id="PF00535"/>
    </source>
</evidence>
<comment type="similarity">
    <text evidence="1">Belongs to the glycosyltransferase 2 family.</text>
</comment>
<dbReference type="EMBL" id="JANUGV010000001">
    <property type="protein sequence ID" value="MCS0607247.1"/>
    <property type="molecule type" value="Genomic_DNA"/>
</dbReference>
<dbReference type="GO" id="GO:0016757">
    <property type="term" value="F:glycosyltransferase activity"/>
    <property type="evidence" value="ECO:0007669"/>
    <property type="project" value="UniProtKB-KW"/>
</dbReference>
<evidence type="ECO:0000256" key="3">
    <source>
        <dbReference type="ARBA" id="ARBA00022679"/>
    </source>
</evidence>
<reference evidence="6 7" key="1">
    <citation type="submission" date="2022-08" db="EMBL/GenBank/DDBJ databases">
        <title>Reclassification of Massilia species as members of the genera Telluria, Duganella, Pseudoduganella, Mokoshia gen. nov. and Zemynaea gen. nov. using orthogonal and non-orthogonal genome-based approaches.</title>
        <authorList>
            <person name="Bowman J.P."/>
        </authorList>
    </citation>
    <scope>NUCLEOTIDE SEQUENCE [LARGE SCALE GENOMIC DNA]</scope>
    <source>
        <strain evidence="6 7">JCM 31607</strain>
    </source>
</reference>
<feature type="transmembrane region" description="Helical" evidence="4">
    <location>
        <begin position="252"/>
        <end position="269"/>
    </location>
</feature>
<keyword evidence="4" id="KW-0812">Transmembrane</keyword>
<organism evidence="6 7">
    <name type="scientific">Massilia solisilvae</name>
    <dbReference type="NCBI Taxonomy" id="1811225"/>
    <lineage>
        <taxon>Bacteria</taxon>
        <taxon>Pseudomonadati</taxon>
        <taxon>Pseudomonadota</taxon>
        <taxon>Betaproteobacteria</taxon>
        <taxon>Burkholderiales</taxon>
        <taxon>Oxalobacteraceae</taxon>
        <taxon>Telluria group</taxon>
        <taxon>Massilia</taxon>
    </lineage>
</organism>
<protein>
    <submittedName>
        <fullName evidence="6">Glycosyltransferase</fullName>
        <ecNumber evidence="6">2.4.-.-</ecNumber>
    </submittedName>
</protein>
<proteinExistence type="inferred from homology"/>
<keyword evidence="4" id="KW-1133">Transmembrane helix</keyword>
<keyword evidence="7" id="KW-1185">Reference proteome</keyword>
<sequence>MPTTTTSTDTEATAVSVVVPTCGRLDLLDRCLDALTRQTLPGPSYEVIIVDDEPNHNTLHLVAGWRARTLDRGPRLVYVSNAGPHGPAAARNRGWRIAQAPVIAFTDDDTVPSPTWLASGLAAFRDGVDALCGRIEMPLPARPTDYQRDASLLQTAEFVTANCFCRKRVLEQLEGFDERFTSPWREDSDLHFRLLEMQATIAHAPEALVVHPVRPAPWGVSVLQIRKVAFDALLYKKHPQLYRQKIRGGPRWDYYVIVAALLALLAGLAASSKLLSTLAGAVWLTLTVRLCVRRLTGTAKTPSHVAEMVFTSALIPPLAVFWRVAGAIRYRVRFA</sequence>
<evidence type="ECO:0000313" key="7">
    <source>
        <dbReference type="Proteomes" id="UP001205861"/>
    </source>
</evidence>
<dbReference type="PANTHER" id="PTHR43179:SF12">
    <property type="entry name" value="GALACTOFURANOSYLTRANSFERASE GLFT2"/>
    <property type="match status" value="1"/>
</dbReference>
<dbReference type="SUPFAM" id="SSF53448">
    <property type="entry name" value="Nucleotide-diphospho-sugar transferases"/>
    <property type="match status" value="1"/>
</dbReference>
<keyword evidence="3 6" id="KW-0808">Transferase</keyword>
<dbReference type="PANTHER" id="PTHR43179">
    <property type="entry name" value="RHAMNOSYLTRANSFERASE WBBL"/>
    <property type="match status" value="1"/>
</dbReference>
<keyword evidence="4" id="KW-0472">Membrane</keyword>
<keyword evidence="2 6" id="KW-0328">Glycosyltransferase</keyword>
<comment type="caution">
    <text evidence="6">The sequence shown here is derived from an EMBL/GenBank/DDBJ whole genome shotgun (WGS) entry which is preliminary data.</text>
</comment>
<accession>A0ABT2BFF8</accession>
<name>A0ABT2BFF8_9BURK</name>
<feature type="domain" description="Glycosyltransferase 2-like" evidence="5">
    <location>
        <begin position="16"/>
        <end position="146"/>
    </location>
</feature>